<keyword evidence="8" id="KW-1278">Translocase</keyword>
<keyword evidence="11" id="KW-0915">Sodium</keyword>
<keyword evidence="10" id="KW-0520">NAD</keyword>
<dbReference type="EC" id="1.6.5.8" evidence="17"/>
<feature type="domain" description="FMN-binding" evidence="16">
    <location>
        <begin position="148"/>
        <end position="249"/>
    </location>
</feature>
<dbReference type="InterPro" id="IPR007329">
    <property type="entry name" value="FMN-bd"/>
</dbReference>
<dbReference type="HAMAP" id="MF_00427">
    <property type="entry name" value="NqrC"/>
    <property type="match status" value="1"/>
</dbReference>
<dbReference type="PIRSF" id="PIRSF009437">
    <property type="entry name" value="NQR-1_subunit_C"/>
    <property type="match status" value="1"/>
</dbReference>
<evidence type="ECO:0000313" key="17">
    <source>
        <dbReference type="EMBL" id="VAX25179.1"/>
    </source>
</evidence>
<organism evidence="17">
    <name type="scientific">hydrothermal vent metagenome</name>
    <dbReference type="NCBI Taxonomy" id="652676"/>
    <lineage>
        <taxon>unclassified sequences</taxon>
        <taxon>metagenomes</taxon>
        <taxon>ecological metagenomes</taxon>
    </lineage>
</organism>
<dbReference type="GO" id="GO:0006814">
    <property type="term" value="P:sodium ion transport"/>
    <property type="evidence" value="ECO:0007669"/>
    <property type="project" value="UniProtKB-KW"/>
</dbReference>
<keyword evidence="17" id="KW-0560">Oxidoreductase</keyword>
<accession>A0A3B1C4S9</accession>
<dbReference type="GO" id="GO:0010181">
    <property type="term" value="F:FMN binding"/>
    <property type="evidence" value="ECO:0007669"/>
    <property type="project" value="InterPro"/>
</dbReference>
<evidence type="ECO:0000256" key="5">
    <source>
        <dbReference type="ARBA" id="ARBA00022630"/>
    </source>
</evidence>
<evidence type="ECO:0000256" key="2">
    <source>
        <dbReference type="ARBA" id="ARBA00022475"/>
    </source>
</evidence>
<keyword evidence="3" id="KW-0997">Cell inner membrane</keyword>
<evidence type="ECO:0000256" key="13">
    <source>
        <dbReference type="ARBA" id="ARBA00023075"/>
    </source>
</evidence>
<keyword evidence="12" id="KW-0406">Ion transport</keyword>
<keyword evidence="9" id="KW-1133">Transmembrane helix</keyword>
<keyword evidence="4" id="KW-0597">Phosphoprotein</keyword>
<keyword evidence="13" id="KW-0830">Ubiquinone</keyword>
<evidence type="ECO:0000256" key="11">
    <source>
        <dbReference type="ARBA" id="ARBA00023053"/>
    </source>
</evidence>
<keyword evidence="14" id="KW-0472">Membrane</keyword>
<dbReference type="EMBL" id="UOGD01000292">
    <property type="protein sequence ID" value="VAX25179.1"/>
    <property type="molecule type" value="Genomic_DNA"/>
</dbReference>
<dbReference type="Pfam" id="PF04205">
    <property type="entry name" value="FMN_bind"/>
    <property type="match status" value="1"/>
</dbReference>
<dbReference type="InterPro" id="IPR010204">
    <property type="entry name" value="NqrC"/>
</dbReference>
<evidence type="ECO:0000256" key="3">
    <source>
        <dbReference type="ARBA" id="ARBA00022519"/>
    </source>
</evidence>
<dbReference type="PANTHER" id="PTHR37838:SF1">
    <property type="entry name" value="NA(+)-TRANSLOCATING NADH-QUINONE REDUCTASE SUBUNIT C"/>
    <property type="match status" value="1"/>
</dbReference>
<keyword evidence="6" id="KW-0288">FMN</keyword>
<evidence type="ECO:0000256" key="12">
    <source>
        <dbReference type="ARBA" id="ARBA00023065"/>
    </source>
</evidence>
<dbReference type="GO" id="GO:0016655">
    <property type="term" value="F:oxidoreductase activity, acting on NAD(P)H, quinone or similar compound as acceptor"/>
    <property type="evidence" value="ECO:0007669"/>
    <property type="project" value="InterPro"/>
</dbReference>
<dbReference type="NCBIfam" id="NF003749">
    <property type="entry name" value="PRK05346.1-5"/>
    <property type="match status" value="1"/>
</dbReference>
<dbReference type="NCBIfam" id="TIGR01938">
    <property type="entry name" value="nqrC"/>
    <property type="match status" value="1"/>
</dbReference>
<keyword evidence="5" id="KW-0285">Flavoprotein</keyword>
<reference evidence="17" key="1">
    <citation type="submission" date="2018-06" db="EMBL/GenBank/DDBJ databases">
        <authorList>
            <person name="Zhirakovskaya E."/>
        </authorList>
    </citation>
    <scope>NUCLEOTIDE SEQUENCE</scope>
</reference>
<evidence type="ECO:0000256" key="1">
    <source>
        <dbReference type="ARBA" id="ARBA00022448"/>
    </source>
</evidence>
<evidence type="ECO:0000259" key="16">
    <source>
        <dbReference type="SMART" id="SM00900"/>
    </source>
</evidence>
<dbReference type="SMART" id="SM00900">
    <property type="entry name" value="FMN_bind"/>
    <property type="match status" value="1"/>
</dbReference>
<dbReference type="PANTHER" id="PTHR37838">
    <property type="entry name" value="NA(+)-TRANSLOCATING NADH-QUINONE REDUCTASE SUBUNIT C"/>
    <property type="match status" value="1"/>
</dbReference>
<sequence length="265" mass="29562">MSNDSIKKTLQVALAVCFVASILVSSAAVGLKPLQEENQRLDLLKNILIAGDLYKEGEDLNKTFKENISPEIIDLATGDVIPKSEYDDELNLEKFNVQVLQSSSKWGEDIPADKDIAGIKRQPKAMAVYRVMKDDKVVKYILPIFGKGLWSTLYGFIALDKDLNTVKGFTFYQHGETPGLGGEVDNPKWKHLWINKKIYDENGKLRIEVIKGVVDASSPDAKYKVDGLSGATLTTRGVSHLVRFWLGEQGYKPFIDKLKGENKNV</sequence>
<protein>
    <submittedName>
        <fullName evidence="17">Na(+)-translocating NADH-quinone reductase subunit C</fullName>
        <ecNumber evidence="17">1.6.5.8</ecNumber>
    </submittedName>
</protein>
<evidence type="ECO:0000256" key="4">
    <source>
        <dbReference type="ARBA" id="ARBA00022553"/>
    </source>
</evidence>
<evidence type="ECO:0000256" key="7">
    <source>
        <dbReference type="ARBA" id="ARBA00022692"/>
    </source>
</evidence>
<proteinExistence type="inferred from homology"/>
<evidence type="ECO:0000256" key="15">
    <source>
        <dbReference type="ARBA" id="ARBA00023201"/>
    </source>
</evidence>
<keyword evidence="15" id="KW-0739">Sodium transport</keyword>
<keyword evidence="7" id="KW-0812">Transmembrane</keyword>
<evidence type="ECO:0000256" key="9">
    <source>
        <dbReference type="ARBA" id="ARBA00022989"/>
    </source>
</evidence>
<evidence type="ECO:0000256" key="8">
    <source>
        <dbReference type="ARBA" id="ARBA00022967"/>
    </source>
</evidence>
<evidence type="ECO:0000256" key="6">
    <source>
        <dbReference type="ARBA" id="ARBA00022643"/>
    </source>
</evidence>
<dbReference type="GO" id="GO:0016020">
    <property type="term" value="C:membrane"/>
    <property type="evidence" value="ECO:0007669"/>
    <property type="project" value="InterPro"/>
</dbReference>
<gene>
    <name evidence="17" type="ORF">MNBD_IGNAVI01-1079</name>
</gene>
<evidence type="ECO:0000256" key="10">
    <source>
        <dbReference type="ARBA" id="ARBA00023027"/>
    </source>
</evidence>
<keyword evidence="1" id="KW-0813">Transport</keyword>
<evidence type="ECO:0000256" key="14">
    <source>
        <dbReference type="ARBA" id="ARBA00023136"/>
    </source>
</evidence>
<keyword evidence="2" id="KW-1003">Cell membrane</keyword>
<dbReference type="AlphaFoldDB" id="A0A3B1C4S9"/>
<name>A0A3B1C4S9_9ZZZZ</name>